<keyword evidence="8" id="KW-0418">Kinase</keyword>
<keyword evidence="15" id="KW-1185">Reference proteome</keyword>
<keyword evidence="4" id="KW-0762">Sugar transport</keyword>
<keyword evidence="7" id="KW-0812">Transmembrane</keyword>
<dbReference type="AlphaFoldDB" id="A0A2H6CQP3"/>
<evidence type="ECO:0000259" key="13">
    <source>
        <dbReference type="PROSITE" id="PS51098"/>
    </source>
</evidence>
<dbReference type="GO" id="GO:0016301">
    <property type="term" value="F:kinase activity"/>
    <property type="evidence" value="ECO:0007669"/>
    <property type="project" value="UniProtKB-KW"/>
</dbReference>
<feature type="region of interest" description="Disordered" evidence="12">
    <location>
        <begin position="84"/>
        <end position="104"/>
    </location>
</feature>
<sequence length="104" mass="11671">MDYQKIVKEILEAIGGQENIASATHCVTRLRLNLKSKEYDQERLENVEGAKGVFFNKGQLQIIFGTGTVERVYEAFTKEIDNGKIESVPQETSGQETVPQNEHG</sequence>
<evidence type="ECO:0000256" key="12">
    <source>
        <dbReference type="SAM" id="MobiDB-lite"/>
    </source>
</evidence>
<evidence type="ECO:0000256" key="2">
    <source>
        <dbReference type="ARBA" id="ARBA00022448"/>
    </source>
</evidence>
<proteinExistence type="predicted"/>
<feature type="domain" description="PTS EIIB type-1" evidence="13">
    <location>
        <begin position="4"/>
        <end position="86"/>
    </location>
</feature>
<evidence type="ECO:0000313" key="15">
    <source>
        <dbReference type="Proteomes" id="UP000236214"/>
    </source>
</evidence>
<evidence type="ECO:0000256" key="6">
    <source>
        <dbReference type="ARBA" id="ARBA00022683"/>
    </source>
</evidence>
<dbReference type="GO" id="GO:0015771">
    <property type="term" value="P:trehalose transport"/>
    <property type="evidence" value="ECO:0007669"/>
    <property type="project" value="TreeGrafter"/>
</dbReference>
<evidence type="ECO:0000313" key="14">
    <source>
        <dbReference type="EMBL" id="GBD67307.1"/>
    </source>
</evidence>
<dbReference type="InterPro" id="IPR001996">
    <property type="entry name" value="PTS_IIB_1"/>
</dbReference>
<dbReference type="InterPro" id="IPR050558">
    <property type="entry name" value="PTS_Sugar-Specific_Components"/>
</dbReference>
<keyword evidence="10" id="KW-0472">Membrane</keyword>
<keyword evidence="3" id="KW-1003">Cell membrane</keyword>
<evidence type="ECO:0000256" key="10">
    <source>
        <dbReference type="ARBA" id="ARBA00023136"/>
    </source>
</evidence>
<dbReference type="GO" id="GO:0090589">
    <property type="term" value="F:protein-phosphocysteine-trehalose phosphotransferase system transporter activity"/>
    <property type="evidence" value="ECO:0007669"/>
    <property type="project" value="TreeGrafter"/>
</dbReference>
<dbReference type="PANTHER" id="PTHR30175">
    <property type="entry name" value="PHOSPHOTRANSFERASE SYSTEM TRANSPORT PROTEIN"/>
    <property type="match status" value="1"/>
</dbReference>
<dbReference type="InterPro" id="IPR036878">
    <property type="entry name" value="Glu_permease_IIB"/>
</dbReference>
<evidence type="ECO:0000256" key="7">
    <source>
        <dbReference type="ARBA" id="ARBA00022692"/>
    </source>
</evidence>
<dbReference type="FunFam" id="3.30.1360.60:FF:000001">
    <property type="entry name" value="PTS system glucose-specific IIBC component PtsG"/>
    <property type="match status" value="1"/>
</dbReference>
<dbReference type="CDD" id="cd00212">
    <property type="entry name" value="PTS_IIB_glc"/>
    <property type="match status" value="1"/>
</dbReference>
<feature type="compositionally biased region" description="Polar residues" evidence="12">
    <location>
        <begin position="89"/>
        <end position="104"/>
    </location>
</feature>
<keyword evidence="2" id="KW-0813">Transport</keyword>
<dbReference type="InterPro" id="IPR018113">
    <property type="entry name" value="PTrfase_EIIB_Cys"/>
</dbReference>
<evidence type="ECO:0000256" key="3">
    <source>
        <dbReference type="ARBA" id="ARBA00022475"/>
    </source>
</evidence>
<dbReference type="SUPFAM" id="SSF55604">
    <property type="entry name" value="Glucose permease domain IIB"/>
    <property type="match status" value="1"/>
</dbReference>
<feature type="active site" description="Phosphocysteine intermediate; for EIIB activity" evidence="11">
    <location>
        <position position="26"/>
    </location>
</feature>
<dbReference type="PROSITE" id="PS51098">
    <property type="entry name" value="PTS_EIIB_TYPE_1"/>
    <property type="match status" value="1"/>
</dbReference>
<protein>
    <recommendedName>
        <fullName evidence="13">PTS EIIB type-1 domain-containing protein</fullName>
    </recommendedName>
</protein>
<dbReference type="GO" id="GO:0005886">
    <property type="term" value="C:plasma membrane"/>
    <property type="evidence" value="ECO:0007669"/>
    <property type="project" value="UniProtKB-SubCell"/>
</dbReference>
<evidence type="ECO:0000256" key="11">
    <source>
        <dbReference type="PROSITE-ProRule" id="PRU00421"/>
    </source>
</evidence>
<dbReference type="PANTHER" id="PTHR30175:SF7">
    <property type="entry name" value="NEGATIVE REGULATOR OF SACY ACTIVITY"/>
    <property type="match status" value="1"/>
</dbReference>
<reference evidence="14 15" key="1">
    <citation type="submission" date="2016-05" db="EMBL/GenBank/DDBJ databases">
        <title>Whole genome sequencing of Tetragenococcus halophilus subsp. halophilus NISL 7118.</title>
        <authorList>
            <person name="Shiwa Y."/>
            <person name="Nishimura I."/>
            <person name="Yoshikawa H."/>
            <person name="Koyama Y."/>
            <person name="Oguma T."/>
        </authorList>
    </citation>
    <scope>NUCLEOTIDE SEQUENCE [LARGE SCALE GENOMIC DNA]</scope>
    <source>
        <strain evidence="14 15">NISL 7118</strain>
    </source>
</reference>
<dbReference type="GO" id="GO:0009401">
    <property type="term" value="P:phosphoenolpyruvate-dependent sugar phosphotransferase system"/>
    <property type="evidence" value="ECO:0007669"/>
    <property type="project" value="UniProtKB-KW"/>
</dbReference>
<evidence type="ECO:0000256" key="4">
    <source>
        <dbReference type="ARBA" id="ARBA00022597"/>
    </source>
</evidence>
<dbReference type="Pfam" id="PF00367">
    <property type="entry name" value="PTS_EIIB"/>
    <property type="match status" value="1"/>
</dbReference>
<organism evidence="14 15">
    <name type="scientific">Tetragenococcus halophilus subsp. halophilus</name>
    <dbReference type="NCBI Taxonomy" id="1513897"/>
    <lineage>
        <taxon>Bacteria</taxon>
        <taxon>Bacillati</taxon>
        <taxon>Bacillota</taxon>
        <taxon>Bacilli</taxon>
        <taxon>Lactobacillales</taxon>
        <taxon>Enterococcaceae</taxon>
        <taxon>Tetragenococcus</taxon>
    </lineage>
</organism>
<accession>A0A2H6CQP3</accession>
<dbReference type="EMBL" id="BDEC01000004">
    <property type="protein sequence ID" value="GBD67307.1"/>
    <property type="molecule type" value="Genomic_DNA"/>
</dbReference>
<keyword evidence="5" id="KW-0808">Transferase</keyword>
<keyword evidence="9" id="KW-1133">Transmembrane helix</keyword>
<dbReference type="RefSeq" id="WP_237663568.1">
    <property type="nucleotide sequence ID" value="NZ_BDEC01000004.1"/>
</dbReference>
<evidence type="ECO:0000256" key="8">
    <source>
        <dbReference type="ARBA" id="ARBA00022777"/>
    </source>
</evidence>
<keyword evidence="6" id="KW-0598">Phosphotransferase system</keyword>
<dbReference type="GO" id="GO:0008982">
    <property type="term" value="F:protein-N(PI)-phosphohistidine-sugar phosphotransferase activity"/>
    <property type="evidence" value="ECO:0007669"/>
    <property type="project" value="InterPro"/>
</dbReference>
<evidence type="ECO:0000256" key="5">
    <source>
        <dbReference type="ARBA" id="ARBA00022679"/>
    </source>
</evidence>
<comment type="caution">
    <text evidence="14">The sequence shown here is derived from an EMBL/GenBank/DDBJ whole genome shotgun (WGS) entry which is preliminary data.</text>
</comment>
<evidence type="ECO:0000256" key="1">
    <source>
        <dbReference type="ARBA" id="ARBA00004651"/>
    </source>
</evidence>
<dbReference type="Proteomes" id="UP000236214">
    <property type="component" value="Unassembled WGS sequence"/>
</dbReference>
<name>A0A2H6CQP3_TETHA</name>
<evidence type="ECO:0000256" key="9">
    <source>
        <dbReference type="ARBA" id="ARBA00022989"/>
    </source>
</evidence>
<dbReference type="Gene3D" id="3.30.1360.60">
    <property type="entry name" value="Glucose permease domain IIB"/>
    <property type="match status" value="1"/>
</dbReference>
<gene>
    <name evidence="14" type="ORF">TEHN7118_0113</name>
</gene>
<comment type="subcellular location">
    <subcellularLocation>
        <location evidence="1">Cell membrane</location>
        <topology evidence="1">Multi-pass membrane protein</topology>
    </subcellularLocation>
</comment>